<feature type="transmembrane region" description="Helical" evidence="1">
    <location>
        <begin position="12"/>
        <end position="31"/>
    </location>
</feature>
<name>A2E8S5_TRIV3</name>
<feature type="transmembrane region" description="Helical" evidence="1">
    <location>
        <begin position="315"/>
        <end position="337"/>
    </location>
</feature>
<protein>
    <submittedName>
        <fullName evidence="2">Uncharacterized protein</fullName>
    </submittedName>
</protein>
<dbReference type="GO" id="GO:0005789">
    <property type="term" value="C:endoplasmic reticulum membrane"/>
    <property type="evidence" value="ECO:0000318"/>
    <property type="project" value="GO_Central"/>
</dbReference>
<dbReference type="GO" id="GO:0071586">
    <property type="term" value="P:CAAX-box protein processing"/>
    <property type="evidence" value="ECO:0000318"/>
    <property type="project" value="GO_Central"/>
</dbReference>
<keyword evidence="1" id="KW-0812">Transmembrane</keyword>
<dbReference type="KEGG" id="tva:4768844"/>
<keyword evidence="1" id="KW-0472">Membrane</keyword>
<dbReference type="PANTHER" id="PTHR10120">
    <property type="entry name" value="CAAX PRENYL PROTEASE 1"/>
    <property type="match status" value="1"/>
</dbReference>
<feature type="transmembrane region" description="Helical" evidence="1">
    <location>
        <begin position="90"/>
        <end position="112"/>
    </location>
</feature>
<dbReference type="InParanoid" id="A2E8S5"/>
<dbReference type="GO" id="GO:0004222">
    <property type="term" value="F:metalloendopeptidase activity"/>
    <property type="evidence" value="ECO:0000318"/>
    <property type="project" value="GO_Central"/>
</dbReference>
<keyword evidence="3" id="KW-1185">Reference proteome</keyword>
<dbReference type="AlphaFoldDB" id="A2E8S5"/>
<evidence type="ECO:0000256" key="1">
    <source>
        <dbReference type="SAM" id="Phobius"/>
    </source>
</evidence>
<feature type="transmembrane region" description="Helical" evidence="1">
    <location>
        <begin position="132"/>
        <end position="152"/>
    </location>
</feature>
<dbReference type="VEuPathDB" id="TrichDB:TVAGG3_0926970"/>
<feature type="transmembrane region" description="Helical" evidence="1">
    <location>
        <begin position="52"/>
        <end position="70"/>
    </location>
</feature>
<organism evidence="2 3">
    <name type="scientific">Trichomonas vaginalis (strain ATCC PRA-98 / G3)</name>
    <dbReference type="NCBI Taxonomy" id="412133"/>
    <lineage>
        <taxon>Eukaryota</taxon>
        <taxon>Metamonada</taxon>
        <taxon>Parabasalia</taxon>
        <taxon>Trichomonadida</taxon>
        <taxon>Trichomonadidae</taxon>
        <taxon>Trichomonas</taxon>
    </lineage>
</organism>
<accession>A2E8S5</accession>
<reference evidence="2" key="2">
    <citation type="journal article" date="2007" name="Science">
        <title>Draft genome sequence of the sexually transmitted pathogen Trichomonas vaginalis.</title>
        <authorList>
            <person name="Carlton J.M."/>
            <person name="Hirt R.P."/>
            <person name="Silva J.C."/>
            <person name="Delcher A.L."/>
            <person name="Schatz M."/>
            <person name="Zhao Q."/>
            <person name="Wortman J.R."/>
            <person name="Bidwell S.L."/>
            <person name="Alsmark U.C.M."/>
            <person name="Besteiro S."/>
            <person name="Sicheritz-Ponten T."/>
            <person name="Noel C.J."/>
            <person name="Dacks J.B."/>
            <person name="Foster P.G."/>
            <person name="Simillion C."/>
            <person name="Van de Peer Y."/>
            <person name="Miranda-Saavedra D."/>
            <person name="Barton G.J."/>
            <person name="Westrop G.D."/>
            <person name="Mueller S."/>
            <person name="Dessi D."/>
            <person name="Fiori P.L."/>
            <person name="Ren Q."/>
            <person name="Paulsen I."/>
            <person name="Zhang H."/>
            <person name="Bastida-Corcuera F.D."/>
            <person name="Simoes-Barbosa A."/>
            <person name="Brown M.T."/>
            <person name="Hayes R.D."/>
            <person name="Mukherjee M."/>
            <person name="Okumura C.Y."/>
            <person name="Schneider R."/>
            <person name="Smith A.J."/>
            <person name="Vanacova S."/>
            <person name="Villalvazo M."/>
            <person name="Haas B.J."/>
            <person name="Pertea M."/>
            <person name="Feldblyum T.V."/>
            <person name="Utterback T.R."/>
            <person name="Shu C.L."/>
            <person name="Osoegawa K."/>
            <person name="de Jong P.J."/>
            <person name="Hrdy I."/>
            <person name="Horvathova L."/>
            <person name="Zubacova Z."/>
            <person name="Dolezal P."/>
            <person name="Malik S.B."/>
            <person name="Logsdon J.M. Jr."/>
            <person name="Henze K."/>
            <person name="Gupta A."/>
            <person name="Wang C.C."/>
            <person name="Dunne R.L."/>
            <person name="Upcroft J.A."/>
            <person name="Upcroft P."/>
            <person name="White O."/>
            <person name="Salzberg S.L."/>
            <person name="Tang P."/>
            <person name="Chiu C.-H."/>
            <person name="Lee Y.-S."/>
            <person name="Embley T.M."/>
            <person name="Coombs G.H."/>
            <person name="Mottram J.C."/>
            <person name="Tachezy J."/>
            <person name="Fraser-Liggett C.M."/>
            <person name="Johnson P.J."/>
        </authorList>
    </citation>
    <scope>NUCLEOTIDE SEQUENCE [LARGE SCALE GENOMIC DNA]</scope>
    <source>
        <strain evidence="2">G3</strain>
    </source>
</reference>
<feature type="transmembrane region" description="Helical" evidence="1">
    <location>
        <begin position="202"/>
        <end position="224"/>
    </location>
</feature>
<feature type="transmembrane region" description="Helical" evidence="1">
    <location>
        <begin position="349"/>
        <end position="371"/>
    </location>
</feature>
<proteinExistence type="predicted"/>
<dbReference type="EMBL" id="DS113329">
    <property type="protein sequence ID" value="EAY10907.1"/>
    <property type="molecule type" value="Genomic_DNA"/>
</dbReference>
<reference evidence="2" key="1">
    <citation type="submission" date="2006-10" db="EMBL/GenBank/DDBJ databases">
        <authorList>
            <person name="Amadeo P."/>
            <person name="Zhao Q."/>
            <person name="Wortman J."/>
            <person name="Fraser-Liggett C."/>
            <person name="Carlton J."/>
        </authorList>
    </citation>
    <scope>NUCLEOTIDE SEQUENCE</scope>
    <source>
        <strain evidence="2">G3</strain>
    </source>
</reference>
<evidence type="ECO:0000313" key="2">
    <source>
        <dbReference type="EMBL" id="EAY10907.1"/>
    </source>
</evidence>
<dbReference type="VEuPathDB" id="TrichDB:TVAG_259920"/>
<gene>
    <name evidence="2" type="ORF">TVAG_259920</name>
</gene>
<dbReference type="SMR" id="A2E8S5"/>
<keyword evidence="1" id="KW-1133">Transmembrane helix</keyword>
<sequence>MKNINIPRSIQILIVIAVLDVFVYLNECMYVNKQKYISREQGDENADFSYPIKVALLHLLDGLLHAAFYIGLYYGSGVITALSNSNYETISLYILLRFAMIILPVELIKLYYVDTSAGFNKITISFYVYKELVAQFLILMTAYVYIYLFNYISEKFLPSKVELSIIDPQNDVATNNTDENTESAPKVSRKENKTIENYYPQFLRILIIYFFIACAASLCIYSVYKNFWYDKDCIVEPNGKLMGSIHYLNTSQGISLNRPKMRLDSIRTTKLNAYFGGFLKREIVISDNTINHLSNHQLATFLAVCYYRACSQEGILVIITYLLEFVSYLLIINYIIRNELSYSFKSKDFLTIVLPISFVYFYPILCSFDVLRGLIHKRITYNADEFASDFGFQIADTIVNIYIKNKDAVVHTHMYTLIAMEEPSLQDRLVNIAVAKSKYLIE</sequence>
<evidence type="ECO:0000313" key="3">
    <source>
        <dbReference type="Proteomes" id="UP000001542"/>
    </source>
</evidence>
<dbReference type="STRING" id="5722.A2E8S5"/>
<dbReference type="RefSeq" id="XP_001323130.1">
    <property type="nucleotide sequence ID" value="XM_001323095.1"/>
</dbReference>
<dbReference type="Proteomes" id="UP000001542">
    <property type="component" value="Unassembled WGS sequence"/>
</dbReference>